<evidence type="ECO:0000256" key="1">
    <source>
        <dbReference type="ARBA" id="ARBA00022676"/>
    </source>
</evidence>
<accession>A0A0R1ZLV5</accession>
<dbReference type="CDD" id="cd00761">
    <property type="entry name" value="Glyco_tranf_GTA_type"/>
    <property type="match status" value="1"/>
</dbReference>
<dbReference type="EMBL" id="AYYO01000024">
    <property type="protein sequence ID" value="KRM55330.1"/>
    <property type="molecule type" value="Genomic_DNA"/>
</dbReference>
<dbReference type="Gene3D" id="3.90.550.10">
    <property type="entry name" value="Spore Coat Polysaccharide Biosynthesis Protein SpsA, Chain A"/>
    <property type="match status" value="1"/>
</dbReference>
<dbReference type="InterPro" id="IPR001173">
    <property type="entry name" value="Glyco_trans_2-like"/>
</dbReference>
<keyword evidence="1" id="KW-0328">Glycosyltransferase</keyword>
<dbReference type="PANTHER" id="PTHR22916:SF51">
    <property type="entry name" value="GLYCOSYLTRANSFERASE EPSH-RELATED"/>
    <property type="match status" value="1"/>
</dbReference>
<evidence type="ECO:0000313" key="5">
    <source>
        <dbReference type="Proteomes" id="UP000051679"/>
    </source>
</evidence>
<keyword evidence="2 4" id="KW-0808">Transferase</keyword>
<comment type="caution">
    <text evidence="4">The sequence shown here is derived from an EMBL/GenBank/DDBJ whole genome shotgun (WGS) entry which is preliminary data.</text>
</comment>
<dbReference type="AlphaFoldDB" id="A0A0R1ZLV5"/>
<dbReference type="PANTHER" id="PTHR22916">
    <property type="entry name" value="GLYCOSYLTRANSFERASE"/>
    <property type="match status" value="1"/>
</dbReference>
<dbReference type="Proteomes" id="UP000051679">
    <property type="component" value="Unassembled WGS sequence"/>
</dbReference>
<reference evidence="4 5" key="1">
    <citation type="journal article" date="2015" name="Genome Announc.">
        <title>Expanding the biotechnology potential of lactobacilli through comparative genomics of 213 strains and associated genera.</title>
        <authorList>
            <person name="Sun Z."/>
            <person name="Harris H.M."/>
            <person name="McCann A."/>
            <person name="Guo C."/>
            <person name="Argimon S."/>
            <person name="Zhang W."/>
            <person name="Yang X."/>
            <person name="Jeffery I.B."/>
            <person name="Cooney J.C."/>
            <person name="Kagawa T.F."/>
            <person name="Liu W."/>
            <person name="Song Y."/>
            <person name="Salvetti E."/>
            <person name="Wrobel A."/>
            <person name="Rasinkangas P."/>
            <person name="Parkhill J."/>
            <person name="Rea M.C."/>
            <person name="O'Sullivan O."/>
            <person name="Ritari J."/>
            <person name="Douillard F.P."/>
            <person name="Paul Ross R."/>
            <person name="Yang R."/>
            <person name="Briner A.E."/>
            <person name="Felis G.E."/>
            <person name="de Vos W.M."/>
            <person name="Barrangou R."/>
            <person name="Klaenhammer T.R."/>
            <person name="Caufield P.W."/>
            <person name="Cui Y."/>
            <person name="Zhang H."/>
            <person name="O'Toole P.W."/>
        </authorList>
    </citation>
    <scope>NUCLEOTIDE SEQUENCE [LARGE SCALE GENOMIC DNA]</scope>
    <source>
        <strain evidence="4 5">DSM 20505</strain>
    </source>
</reference>
<evidence type="ECO:0000313" key="4">
    <source>
        <dbReference type="EMBL" id="KRM55330.1"/>
    </source>
</evidence>
<protein>
    <submittedName>
        <fullName evidence="4">Glycosyltransferase-like protein</fullName>
    </submittedName>
</protein>
<evidence type="ECO:0000256" key="2">
    <source>
        <dbReference type="ARBA" id="ARBA00022679"/>
    </source>
</evidence>
<gene>
    <name evidence="4" type="ORF">FC18_GL001498</name>
</gene>
<organism evidence="4 5">
    <name type="scientific">Lacticaseibacillus sharpeae JCM 1186 = DSM 20505</name>
    <dbReference type="NCBI Taxonomy" id="1291052"/>
    <lineage>
        <taxon>Bacteria</taxon>
        <taxon>Bacillati</taxon>
        <taxon>Bacillota</taxon>
        <taxon>Bacilli</taxon>
        <taxon>Lactobacillales</taxon>
        <taxon>Lactobacillaceae</taxon>
        <taxon>Lacticaseibacillus</taxon>
    </lineage>
</organism>
<dbReference type="STRING" id="1291052.FC18_GL001498"/>
<proteinExistence type="predicted"/>
<dbReference type="PATRIC" id="fig|1291052.5.peg.1520"/>
<dbReference type="Pfam" id="PF00535">
    <property type="entry name" value="Glycos_transf_2"/>
    <property type="match status" value="1"/>
</dbReference>
<keyword evidence="5" id="KW-1185">Reference proteome</keyword>
<dbReference type="InterPro" id="IPR029044">
    <property type="entry name" value="Nucleotide-diphossugar_trans"/>
</dbReference>
<evidence type="ECO:0000259" key="3">
    <source>
        <dbReference type="Pfam" id="PF00535"/>
    </source>
</evidence>
<dbReference type="SUPFAM" id="SSF53448">
    <property type="entry name" value="Nucleotide-diphospho-sugar transferases"/>
    <property type="match status" value="1"/>
</dbReference>
<dbReference type="GO" id="GO:0016757">
    <property type="term" value="F:glycosyltransferase activity"/>
    <property type="evidence" value="ECO:0007669"/>
    <property type="project" value="UniProtKB-KW"/>
</dbReference>
<feature type="domain" description="Glycosyltransferase 2-like" evidence="3">
    <location>
        <begin position="2"/>
        <end position="123"/>
    </location>
</feature>
<sequence length="258" mass="29289">MIIPVYNTAEYLTHCLTSIVDQTYHNLQIIAVDDASSDDSALILRTFAEVDPRITVLTQDHNQGVSAARNAALAITHGVYTLFVDGDDWVEPTYVHRFVTMMEVGDYDLVVNPFVLEKDQPHDPADKLLRKRELTRAQFLDGVRSPVGEIRGYLWNKIFRTSIIERYHLRFDPDVALMEDELFVVEYGVRAQKFCFGGHADYHYVMREGSATHGPGEELITVLPQQIMSLHRVNRIIASISRGSKQFPLAPDATPEEE</sequence>
<name>A0A0R1ZLV5_9LACO</name>